<dbReference type="InterPro" id="IPR032974">
    <property type="entry name" value="Polypren_kinase"/>
</dbReference>
<protein>
    <recommendedName>
        <fullName evidence="3">dolichol kinase</fullName>
        <ecNumber evidence="3">2.7.1.108</ecNumber>
    </recommendedName>
</protein>
<dbReference type="EC" id="2.7.1.108" evidence="3"/>
<feature type="transmembrane region" description="Helical" evidence="10">
    <location>
        <begin position="443"/>
        <end position="462"/>
    </location>
</feature>
<feature type="transmembrane region" description="Helical" evidence="10">
    <location>
        <begin position="271"/>
        <end position="289"/>
    </location>
</feature>
<keyword evidence="8 10" id="KW-1133">Transmembrane helix</keyword>
<dbReference type="Proteomes" id="UP001306508">
    <property type="component" value="Unassembled WGS sequence"/>
</dbReference>
<reference evidence="12" key="1">
    <citation type="submission" date="2023-07" db="EMBL/GenBank/DDBJ databases">
        <title>A draft genome of Kazachstania heterogenica Y-27499.</title>
        <authorList>
            <person name="Donic C."/>
            <person name="Kralova J.S."/>
            <person name="Fidel L."/>
            <person name="Ben-Dor S."/>
            <person name="Jung S."/>
        </authorList>
    </citation>
    <scope>NUCLEOTIDE SEQUENCE [LARGE SCALE GENOMIC DNA]</scope>
    <source>
        <strain evidence="12">Y27499</strain>
    </source>
</reference>
<evidence type="ECO:0000256" key="5">
    <source>
        <dbReference type="ARBA" id="ARBA00022692"/>
    </source>
</evidence>
<evidence type="ECO:0000256" key="7">
    <source>
        <dbReference type="ARBA" id="ARBA00022824"/>
    </source>
</evidence>
<dbReference type="GO" id="GO:0004168">
    <property type="term" value="F:dolichol kinase activity"/>
    <property type="evidence" value="ECO:0007669"/>
    <property type="project" value="UniProtKB-EC"/>
</dbReference>
<keyword evidence="12" id="KW-1185">Reference proteome</keyword>
<gene>
    <name evidence="11" type="ORF">RI543_000447</name>
</gene>
<keyword evidence="5 10" id="KW-0812">Transmembrane</keyword>
<evidence type="ECO:0000256" key="8">
    <source>
        <dbReference type="ARBA" id="ARBA00022989"/>
    </source>
</evidence>
<evidence type="ECO:0000256" key="10">
    <source>
        <dbReference type="SAM" id="Phobius"/>
    </source>
</evidence>
<keyword evidence="9 10" id="KW-0472">Membrane</keyword>
<organism evidence="11 12">
    <name type="scientific">Arxiozyma heterogenica</name>
    <dbReference type="NCBI Taxonomy" id="278026"/>
    <lineage>
        <taxon>Eukaryota</taxon>
        <taxon>Fungi</taxon>
        <taxon>Dikarya</taxon>
        <taxon>Ascomycota</taxon>
        <taxon>Saccharomycotina</taxon>
        <taxon>Saccharomycetes</taxon>
        <taxon>Saccharomycetales</taxon>
        <taxon>Saccharomycetaceae</taxon>
        <taxon>Arxiozyma</taxon>
    </lineage>
</organism>
<dbReference type="PANTHER" id="PTHR13205:SF15">
    <property type="entry name" value="DOLICHOL KINASE"/>
    <property type="match status" value="1"/>
</dbReference>
<evidence type="ECO:0000256" key="6">
    <source>
        <dbReference type="ARBA" id="ARBA00022777"/>
    </source>
</evidence>
<dbReference type="GO" id="GO:0043048">
    <property type="term" value="P:dolichyl monophosphate biosynthetic process"/>
    <property type="evidence" value="ECO:0007669"/>
    <property type="project" value="TreeGrafter"/>
</dbReference>
<feature type="transmembrane region" description="Helical" evidence="10">
    <location>
        <begin position="301"/>
        <end position="322"/>
    </location>
</feature>
<dbReference type="GO" id="GO:0005789">
    <property type="term" value="C:endoplasmic reticulum membrane"/>
    <property type="evidence" value="ECO:0007669"/>
    <property type="project" value="UniProtKB-SubCell"/>
</dbReference>
<comment type="similarity">
    <text evidence="2">Belongs to the polyprenol kinase family.</text>
</comment>
<feature type="transmembrane region" description="Helical" evidence="10">
    <location>
        <begin position="179"/>
        <end position="201"/>
    </location>
</feature>
<comment type="caution">
    <text evidence="11">The sequence shown here is derived from an EMBL/GenBank/DDBJ whole genome shotgun (WGS) entry which is preliminary data.</text>
</comment>
<feature type="transmembrane region" description="Helical" evidence="10">
    <location>
        <begin position="208"/>
        <end position="227"/>
    </location>
</feature>
<keyword evidence="7" id="KW-0256">Endoplasmic reticulum</keyword>
<comment type="subcellular location">
    <subcellularLocation>
        <location evidence="1">Endoplasmic reticulum membrane</location>
        <topology evidence="1">Multi-pass membrane protein</topology>
    </subcellularLocation>
</comment>
<evidence type="ECO:0000256" key="9">
    <source>
        <dbReference type="ARBA" id="ARBA00023136"/>
    </source>
</evidence>
<dbReference type="EMBL" id="JAWIZZ010000015">
    <property type="protein sequence ID" value="KAK5782124.1"/>
    <property type="molecule type" value="Genomic_DNA"/>
</dbReference>
<evidence type="ECO:0000313" key="11">
    <source>
        <dbReference type="EMBL" id="KAK5782124.1"/>
    </source>
</evidence>
<feature type="transmembrane region" description="Helical" evidence="10">
    <location>
        <begin position="48"/>
        <end position="66"/>
    </location>
</feature>
<proteinExistence type="inferred from homology"/>
<evidence type="ECO:0000256" key="4">
    <source>
        <dbReference type="ARBA" id="ARBA00022679"/>
    </source>
</evidence>
<evidence type="ECO:0000256" key="1">
    <source>
        <dbReference type="ARBA" id="ARBA00004477"/>
    </source>
</evidence>
<dbReference type="PANTHER" id="PTHR13205">
    <property type="entry name" value="TRANSMEMBRANE PROTEIN 15-RELATED"/>
    <property type="match status" value="1"/>
</dbReference>
<feature type="transmembrane region" description="Helical" evidence="10">
    <location>
        <begin position="155"/>
        <end position="173"/>
    </location>
</feature>
<accession>A0AAN7WNE4</accession>
<evidence type="ECO:0000256" key="3">
    <source>
        <dbReference type="ARBA" id="ARBA00012132"/>
    </source>
</evidence>
<keyword evidence="6" id="KW-0418">Kinase</keyword>
<evidence type="ECO:0000313" key="12">
    <source>
        <dbReference type="Proteomes" id="UP001306508"/>
    </source>
</evidence>
<name>A0AAN7WNE4_9SACH</name>
<keyword evidence="4" id="KW-0808">Transferase</keyword>
<sequence>MTKLRIPEGTTIIDADEYEELQRQKFVVHQQQKQQNVDFEGIKIPFPVFMQLMIMVATLHASYTVYGKEPFQMVWKLLIFIGAQVVRRFTNNQKHIIESHNKMHNNNINSDTNVKNKNKIKNKHNSKEQNDTVSTASTNMVDTDSINIKYPFETVYVFFLPFMMSLLFFPSLVNINLVLMLNIFDGSLFTKFIIQLFFLMFTSYDEIVLFRNFIGVILNIIVNYILIHISELKSLDIVDCNLFSILLTDVLFLAKHQQLVHSENINLPYNVIWGALVAFIVSVGINYMLSIPLQSVKNKTIRSLVLFVAFISIFPSFLNWFVDVEANRQDIPVRWLFNYILESKIRQRILITWLLFIVILIPNILILKSNFSLNTSRKLWHYLILILIIQPFNWDPTFVKISLAGTIVLFLSVEYLRYLKLEPLGKILDEKLRSFADFRDERGPIIISYIYLIIGIATPLLISDSPVGLISLGVGDSTASIIGKRYGKFRWPDSDKTIEGTFAFILTTFVTGYICKQYLGYFEYLTVGNWLLVCTLSGVLEGNSILNDNILIPAFMMICEKLFSF</sequence>
<evidence type="ECO:0000256" key="2">
    <source>
        <dbReference type="ARBA" id="ARBA00010794"/>
    </source>
</evidence>
<dbReference type="AlphaFoldDB" id="A0AAN7WNE4"/>
<feature type="transmembrane region" description="Helical" evidence="10">
    <location>
        <begin position="349"/>
        <end position="367"/>
    </location>
</feature>